<dbReference type="Pfam" id="PF12937">
    <property type="entry name" value="F-box-like"/>
    <property type="match status" value="1"/>
</dbReference>
<dbReference type="AlphaFoldDB" id="A0A2A9NA64"/>
<organism evidence="2 3">
    <name type="scientific">Amanita thiersii Skay4041</name>
    <dbReference type="NCBI Taxonomy" id="703135"/>
    <lineage>
        <taxon>Eukaryota</taxon>
        <taxon>Fungi</taxon>
        <taxon>Dikarya</taxon>
        <taxon>Basidiomycota</taxon>
        <taxon>Agaricomycotina</taxon>
        <taxon>Agaricomycetes</taxon>
        <taxon>Agaricomycetidae</taxon>
        <taxon>Agaricales</taxon>
        <taxon>Pluteineae</taxon>
        <taxon>Amanitaceae</taxon>
        <taxon>Amanita</taxon>
    </lineage>
</organism>
<dbReference type="Proteomes" id="UP000242287">
    <property type="component" value="Unassembled WGS sequence"/>
</dbReference>
<dbReference type="EMBL" id="KZ302144">
    <property type="protein sequence ID" value="PFH46978.1"/>
    <property type="molecule type" value="Genomic_DNA"/>
</dbReference>
<dbReference type="SUPFAM" id="SSF81383">
    <property type="entry name" value="F-box domain"/>
    <property type="match status" value="1"/>
</dbReference>
<dbReference type="OrthoDB" id="3055009at2759"/>
<gene>
    <name evidence="2" type="ORF">AMATHDRAFT_68644</name>
</gene>
<feature type="domain" description="F-box" evidence="1">
    <location>
        <begin position="2"/>
        <end position="38"/>
    </location>
</feature>
<protein>
    <recommendedName>
        <fullName evidence="1">F-box domain-containing protein</fullName>
    </recommendedName>
</protein>
<dbReference type="InterPro" id="IPR036047">
    <property type="entry name" value="F-box-like_dom_sf"/>
</dbReference>
<evidence type="ECO:0000259" key="1">
    <source>
        <dbReference type="Pfam" id="PF12937"/>
    </source>
</evidence>
<proteinExistence type="predicted"/>
<dbReference type="InterPro" id="IPR001810">
    <property type="entry name" value="F-box_dom"/>
</dbReference>
<accession>A0A2A9NA64</accession>
<sequence>MADIPPELISAIFDFLADDIRALKNVALVSRQFRDLAQAILFSFFRFTLDASRSYVFLRSRADSLSRSLLSGLPRSKQIVSYIRSLHITCSNSWLFESNALTLLDLIKNHGRRLKTLQLGPFQNSGVFEWQQLPQRLRTCLHELASEAETLFLTDIVGFPLHEFRAVKHLNLSECEHVEAPPKPPCLPAPTSLAVHPWLPGFGYSDRYLYPLTILTFDRNSLVSLLKRPALDFSRLTTLYMCLHPDQGSNRWYQGMLDRCEDTLQSLRIYLHGNDPGEPKHNMDLSRLTHLEHLSIVVGPYNYVSNLSQVVGTINILKTHLHELNLFLDTCRSDCEASKFWALRGASMSSDRHSWDVLDRTLSQVLESRQDTRVTIYFPHVPQLKQYSADSALLMVKDYATRVLPMAAKCTPRLSCKQHMRAESINPLFTLGQREHAHAYW</sequence>
<keyword evidence="3" id="KW-1185">Reference proteome</keyword>
<evidence type="ECO:0000313" key="2">
    <source>
        <dbReference type="EMBL" id="PFH46978.1"/>
    </source>
</evidence>
<reference evidence="2 3" key="1">
    <citation type="submission" date="2014-02" db="EMBL/GenBank/DDBJ databases">
        <title>Transposable element dynamics among asymbiotic and ectomycorrhizal Amanita fungi.</title>
        <authorList>
            <consortium name="DOE Joint Genome Institute"/>
            <person name="Hess J."/>
            <person name="Skrede I."/>
            <person name="Wolfe B."/>
            <person name="LaButti K."/>
            <person name="Ohm R.A."/>
            <person name="Grigoriev I.V."/>
            <person name="Pringle A."/>
        </authorList>
    </citation>
    <scope>NUCLEOTIDE SEQUENCE [LARGE SCALE GENOMIC DNA]</scope>
    <source>
        <strain evidence="2 3">SKay4041</strain>
    </source>
</reference>
<evidence type="ECO:0000313" key="3">
    <source>
        <dbReference type="Proteomes" id="UP000242287"/>
    </source>
</evidence>
<name>A0A2A9NA64_9AGAR</name>